<protein>
    <submittedName>
        <fullName evidence="2">Uncharacterized protein</fullName>
    </submittedName>
</protein>
<keyword evidence="1" id="KW-1133">Transmembrane helix</keyword>
<accession>A0A7J0CXN3</accession>
<reference evidence="2 3" key="1">
    <citation type="submission" date="2020-05" db="EMBL/GenBank/DDBJ databases">
        <title>Whole genome shotgun sequence of Streptomyces microflavus NBRC 13062.</title>
        <authorList>
            <person name="Komaki H."/>
            <person name="Tamura T."/>
        </authorList>
    </citation>
    <scope>NUCLEOTIDE SEQUENCE [LARGE SCALE GENOMIC DNA]</scope>
    <source>
        <strain evidence="2 3">NBRC 13062</strain>
    </source>
</reference>
<comment type="caution">
    <text evidence="2">The sequence shown here is derived from an EMBL/GenBank/DDBJ whole genome shotgun (WGS) entry which is preliminary data.</text>
</comment>
<sequence length="139" mass="15055">MSYVIGLFFLAGSAFMTWRATQLWRRPELVDHFVETFAFMPFGIEVKRGEIRSLALTSVSLWGVTVLLTIGLMDTELGGVGAGIVLVAVLVVLVSLLCEAGVILFNAPKFAVPPHMRSEPGLLAVRRARRAGGPDRLGS</sequence>
<proteinExistence type="predicted"/>
<evidence type="ECO:0000256" key="1">
    <source>
        <dbReference type="SAM" id="Phobius"/>
    </source>
</evidence>
<dbReference type="EMBL" id="BLWD01000001">
    <property type="protein sequence ID" value="GFN07290.1"/>
    <property type="molecule type" value="Genomic_DNA"/>
</dbReference>
<organism evidence="2 3">
    <name type="scientific">Streptomyces microflavus</name>
    <name type="common">Streptomyces lipmanii</name>
    <dbReference type="NCBI Taxonomy" id="1919"/>
    <lineage>
        <taxon>Bacteria</taxon>
        <taxon>Bacillati</taxon>
        <taxon>Actinomycetota</taxon>
        <taxon>Actinomycetes</taxon>
        <taxon>Kitasatosporales</taxon>
        <taxon>Streptomycetaceae</taxon>
        <taxon>Streptomyces</taxon>
    </lineage>
</organism>
<keyword evidence="1" id="KW-0812">Transmembrane</keyword>
<dbReference type="AlphaFoldDB" id="A0A7J0CXN3"/>
<feature type="transmembrane region" description="Helical" evidence="1">
    <location>
        <begin position="79"/>
        <end position="107"/>
    </location>
</feature>
<dbReference type="RefSeq" id="WP_032758644.1">
    <property type="nucleotide sequence ID" value="NZ_BMUG01000004.1"/>
</dbReference>
<evidence type="ECO:0000313" key="2">
    <source>
        <dbReference type="EMBL" id="GFN07290.1"/>
    </source>
</evidence>
<feature type="transmembrane region" description="Helical" evidence="1">
    <location>
        <begin position="53"/>
        <end position="73"/>
    </location>
</feature>
<gene>
    <name evidence="2" type="ORF">Smic_58460</name>
</gene>
<name>A0A7J0CXN3_STRMI</name>
<keyword evidence="1" id="KW-0472">Membrane</keyword>
<dbReference type="Proteomes" id="UP000498740">
    <property type="component" value="Unassembled WGS sequence"/>
</dbReference>
<evidence type="ECO:0000313" key="3">
    <source>
        <dbReference type="Proteomes" id="UP000498740"/>
    </source>
</evidence>